<gene>
    <name evidence="2" type="primary">glcG</name>
    <name evidence="2" type="ORF">SNEC2469_LOCUS3633</name>
</gene>
<keyword evidence="3" id="KW-1185">Reference proteome</keyword>
<dbReference type="SMART" id="SM00060">
    <property type="entry name" value="FN3"/>
    <property type="match status" value="3"/>
</dbReference>
<dbReference type="PANTHER" id="PTHR34309:SF1">
    <property type="entry name" value="PROTEIN GLCG"/>
    <property type="match status" value="1"/>
</dbReference>
<sequence length="1011" mass="112926">ALPDKKYWGRMKMSCENSSVDSEYVYTEDYIITPPACIWSTHTGQWGQPDQFECVDGTYCSETDPSCCVPHGGRIRCPASTPFMCHNPFDCADSQERCCKATEEECNDHGGLRTCEVPAKTPLLTQVESLGPASLTISWEPQECPRVIAAAELSEVRAYGMPAVHQIGYSSCQFLEWRVAISQVHIYGEGQWIWMRECDTRDYNKRSCTIENLRSLTDYNVRVWAQCTVVELSSYPNRTTVAVGTRPIPAVPPSALFCTGLEPLRFYADWWASDPEDCEFVAWELEAQLLPRTAGFTEDGLFEGAAPGGEYETKCVLYDRDLRECWVTDLLADRDYKIRVRETCTDPLANSEFFVRYQECATLTMPAFNPENLTHYNEDLYTFEVSWDPGDPKACIFQYWEVQVKVHVGLNSGKAFQVRMRLVPDDRKAGEACTVRRLYTDWVYYDEVVETRLPVPASMPENLTANSTSPNHDISFASLDVAWDAHPPGECIFTGWKVETRIHDRNLDWEESSECRANPREPFECQITQGLLSNVYYDMRITETCVRLSEVKVDPNALGDTLTVLDIARTRPVPAVAPFIVSVYATSARISQRAAGQCVFEAYTMEWKMQGWDYWLPYDDCTPRSTTTCSVSGFPASQSYYTVRMKESCTDPMADSPWVEWPDFVLTWPEPAQIPSNFTAVELTAYNMPGLSPSSRVLAWTVRGLLGRCKFYKEMPARQSLEQGKKSTAQHRAAMSIVPSSAVTLAGAEQAVRAGIAAAEKSGWKVAVAICDAGGNLIALHRMDGCMPIGAEIATEKARSAILFARETKLLEGAVNGEKSNGGERAALLTSGRVLMEGGVPIIDPSHGRIIGACGVSGVKPNEDAAVAKEKRSVFWCLAEIIRERLLPLENFFKAGNGVDGPVTCSVTNLQSFTVYQVRVRERCTDFIYDSDWGYSDPIMTTMPVQAGVPVDMRIVPNSITAFFFDVSWQAGASGQCIFKEWVMEVYQTSPDPEDWAFAPLPSLQDPPGVW</sequence>
<feature type="domain" description="Fibronectin type-III" evidence="1">
    <location>
        <begin position="457"/>
        <end position="549"/>
    </location>
</feature>
<feature type="domain" description="Fibronectin type-III" evidence="1">
    <location>
        <begin position="119"/>
        <end position="233"/>
    </location>
</feature>
<dbReference type="SUPFAM" id="SSF143744">
    <property type="entry name" value="GlcG-like"/>
    <property type="match status" value="1"/>
</dbReference>
<dbReference type="AlphaFoldDB" id="A0A812KP25"/>
<dbReference type="InterPro" id="IPR005624">
    <property type="entry name" value="PduO/GlcC-like"/>
</dbReference>
<accession>A0A812KP25</accession>
<feature type="domain" description="Fibronectin type-III" evidence="1">
    <location>
        <begin position="367"/>
        <end position="430"/>
    </location>
</feature>
<comment type="caution">
    <text evidence="2">The sequence shown here is derived from an EMBL/GenBank/DDBJ whole genome shotgun (WGS) entry which is preliminary data.</text>
</comment>
<name>A0A812KP25_9DINO</name>
<dbReference type="InterPro" id="IPR013783">
    <property type="entry name" value="Ig-like_fold"/>
</dbReference>
<dbReference type="OrthoDB" id="427151at2759"/>
<dbReference type="InterPro" id="IPR003961">
    <property type="entry name" value="FN3_dom"/>
</dbReference>
<reference evidence="2" key="1">
    <citation type="submission" date="2021-02" db="EMBL/GenBank/DDBJ databases">
        <authorList>
            <person name="Dougan E. K."/>
            <person name="Rhodes N."/>
            <person name="Thang M."/>
            <person name="Chan C."/>
        </authorList>
    </citation>
    <scope>NUCLEOTIDE SEQUENCE</scope>
</reference>
<dbReference type="Proteomes" id="UP000601435">
    <property type="component" value="Unassembled WGS sequence"/>
</dbReference>
<dbReference type="PANTHER" id="PTHR34309">
    <property type="entry name" value="SLR1406 PROTEIN"/>
    <property type="match status" value="1"/>
</dbReference>
<dbReference type="CDD" id="cd00063">
    <property type="entry name" value="FN3"/>
    <property type="match status" value="1"/>
</dbReference>
<dbReference type="InterPro" id="IPR052517">
    <property type="entry name" value="GlcG_carb_metab_protein"/>
</dbReference>
<dbReference type="EMBL" id="CAJNJA010008019">
    <property type="protein sequence ID" value="CAE7231819.1"/>
    <property type="molecule type" value="Genomic_DNA"/>
</dbReference>
<dbReference type="Gene3D" id="3.30.450.150">
    <property type="entry name" value="Haem-degrading domain"/>
    <property type="match status" value="1"/>
</dbReference>
<organism evidence="2 3">
    <name type="scientific">Symbiodinium necroappetens</name>
    <dbReference type="NCBI Taxonomy" id="1628268"/>
    <lineage>
        <taxon>Eukaryota</taxon>
        <taxon>Sar</taxon>
        <taxon>Alveolata</taxon>
        <taxon>Dinophyceae</taxon>
        <taxon>Suessiales</taxon>
        <taxon>Symbiodiniaceae</taxon>
        <taxon>Symbiodinium</taxon>
    </lineage>
</organism>
<evidence type="ECO:0000259" key="1">
    <source>
        <dbReference type="SMART" id="SM00060"/>
    </source>
</evidence>
<feature type="non-terminal residue" evidence="2">
    <location>
        <position position="1"/>
    </location>
</feature>
<dbReference type="Pfam" id="PF03928">
    <property type="entry name" value="HbpS-like"/>
    <property type="match status" value="1"/>
</dbReference>
<proteinExistence type="predicted"/>
<dbReference type="Gene3D" id="2.60.40.10">
    <property type="entry name" value="Immunoglobulins"/>
    <property type="match status" value="1"/>
</dbReference>
<dbReference type="InterPro" id="IPR038084">
    <property type="entry name" value="PduO/GlcC-like_sf"/>
</dbReference>
<dbReference type="SUPFAM" id="SSF49265">
    <property type="entry name" value="Fibronectin type III"/>
    <property type="match status" value="2"/>
</dbReference>
<evidence type="ECO:0000313" key="3">
    <source>
        <dbReference type="Proteomes" id="UP000601435"/>
    </source>
</evidence>
<feature type="non-terminal residue" evidence="2">
    <location>
        <position position="1011"/>
    </location>
</feature>
<protein>
    <submittedName>
        <fullName evidence="2">GlcG protein</fullName>
    </submittedName>
</protein>
<evidence type="ECO:0000313" key="2">
    <source>
        <dbReference type="EMBL" id="CAE7231819.1"/>
    </source>
</evidence>
<dbReference type="InterPro" id="IPR036116">
    <property type="entry name" value="FN3_sf"/>
</dbReference>